<dbReference type="Gene3D" id="3.40.50.720">
    <property type="entry name" value="NAD(P)-binding Rossmann-like Domain"/>
    <property type="match status" value="1"/>
</dbReference>
<reference evidence="4" key="1">
    <citation type="submission" date="2017-09" db="EMBL/GenBank/DDBJ databases">
        <title>Depth-based differentiation of microbial function through sediment-hosted aquifers and enrichment of novel symbionts in the deep terrestrial subsurface.</title>
        <authorList>
            <person name="Probst A.J."/>
            <person name="Ladd B."/>
            <person name="Jarett J.K."/>
            <person name="Geller-Mcgrath D.E."/>
            <person name="Sieber C.M.K."/>
            <person name="Emerson J.B."/>
            <person name="Anantharaman K."/>
            <person name="Thomas B.C."/>
            <person name="Malmstrom R."/>
            <person name="Stieglmeier M."/>
            <person name="Klingl A."/>
            <person name="Woyke T."/>
            <person name="Ryan C.M."/>
            <person name="Banfield J.F."/>
        </authorList>
    </citation>
    <scope>NUCLEOTIDE SEQUENCE [LARGE SCALE GENOMIC DNA]</scope>
</reference>
<evidence type="ECO:0000313" key="4">
    <source>
        <dbReference type="Proteomes" id="UP000229112"/>
    </source>
</evidence>
<gene>
    <name evidence="3" type="ORF">COU06_00430</name>
</gene>
<proteinExistence type="inferred from homology"/>
<dbReference type="Proteomes" id="UP000229112">
    <property type="component" value="Unassembled WGS sequence"/>
</dbReference>
<dbReference type="AlphaFoldDB" id="A0A2M6WKM0"/>
<dbReference type="InterPro" id="IPR003869">
    <property type="entry name" value="Polysac_CapD-like"/>
</dbReference>
<accession>A0A2M6WKM0</accession>
<dbReference type="PANTHER" id="PTHR43318">
    <property type="entry name" value="UDP-N-ACETYLGLUCOSAMINE 4,6-DEHYDRATASE"/>
    <property type="match status" value="1"/>
</dbReference>
<organism evidence="3 4">
    <name type="scientific">Candidatus Harrisonbacteria bacterium CG10_big_fil_rev_8_21_14_0_10_38_8</name>
    <dbReference type="NCBI Taxonomy" id="1974582"/>
    <lineage>
        <taxon>Bacteria</taxon>
        <taxon>Candidatus Harrisoniibacteriota</taxon>
    </lineage>
</organism>
<dbReference type="PANTHER" id="PTHR43318:SF2">
    <property type="entry name" value="UDP-N-ACETYLGLUCOSAMINE 4,6-DEHYDRATASE (INVERTING)"/>
    <property type="match status" value="1"/>
</dbReference>
<dbReference type="InterPro" id="IPR036291">
    <property type="entry name" value="NAD(P)-bd_dom_sf"/>
</dbReference>
<dbReference type="Pfam" id="PF02719">
    <property type="entry name" value="Polysacc_synt_2"/>
    <property type="match status" value="1"/>
</dbReference>
<protein>
    <recommendedName>
        <fullName evidence="2">Polysaccharide biosynthesis protein CapD-like domain-containing protein</fullName>
    </recommendedName>
</protein>
<comment type="similarity">
    <text evidence="1">Belongs to the polysaccharide synthase family.</text>
</comment>
<name>A0A2M6WKM0_9BACT</name>
<evidence type="ECO:0000256" key="1">
    <source>
        <dbReference type="ARBA" id="ARBA00007430"/>
    </source>
</evidence>
<feature type="domain" description="Polysaccharide biosynthesis protein CapD-like" evidence="2">
    <location>
        <begin position="7"/>
        <end position="265"/>
    </location>
</feature>
<comment type="caution">
    <text evidence="3">The sequence shown here is derived from an EMBL/GenBank/DDBJ whole genome shotgun (WGS) entry which is preliminary data.</text>
</comment>
<dbReference type="EMBL" id="PFAY01000003">
    <property type="protein sequence ID" value="PIT93330.1"/>
    <property type="molecule type" value="Genomic_DNA"/>
</dbReference>
<evidence type="ECO:0000259" key="2">
    <source>
        <dbReference type="Pfam" id="PF02719"/>
    </source>
</evidence>
<dbReference type="InterPro" id="IPR051203">
    <property type="entry name" value="Polysaccharide_Synthase-Rel"/>
</dbReference>
<evidence type="ECO:0000313" key="3">
    <source>
        <dbReference type="EMBL" id="PIT93330.1"/>
    </source>
</evidence>
<sequence length="313" mass="35655">MLKNEKIFITGGAGFLGSNLVSRFYSENEITIFSRDEAKHYYLKKKFPKINCVIGDVRNFDLLLRASIAHTIGIFAASLKQIEAVDHNIEESIQVIIHGAINSKRVAIENHFKAATFISSDKSRGATTLYGAMKYVAGESFIADSNKASTNLTSVVYGNVLNSTGSIIPLIHDSLKNKYKLTLYGENMTRFMIDIEKAMDTVEYALKKDGFNIVPNLKSFKIKDLFEIYSEEFGLIWNLGSPRISEKSHEQMISKYEKERATYDKEYNMFLLHNRNVYDEDVLSENGLSSEDCLVTKEELRLILKEKNFYINL</sequence>
<dbReference type="SUPFAM" id="SSF51735">
    <property type="entry name" value="NAD(P)-binding Rossmann-fold domains"/>
    <property type="match status" value="1"/>
</dbReference>